<feature type="signal peptide" evidence="2">
    <location>
        <begin position="1"/>
        <end position="23"/>
    </location>
</feature>
<dbReference type="RefSeq" id="WP_102950269.1">
    <property type="nucleotide sequence ID" value="NZ_CP024847.1"/>
</dbReference>
<dbReference type="AlphaFoldDB" id="A0A2I7N3E2"/>
<dbReference type="KEGG" id="nba:CUN60_01160"/>
<sequence>MKHSKLPLLVALVAGLAACNSGGGNNNSNTNQMQSTGSSNVLSSKSAFSSDSNNILLPYVQLNVDEQDRFYWYKGVPSPDTNNAVATFGSYFPESSDATPASSFTVSGDNNLQAFFNSAESMSLYQTKPLMKADFTNFAKDSNCQILDNDPNKLACNLTINANAGLFGTTGNLPVILYAGLRAYNVEEMIRDFSGSADTNGKFDGNPIRQGRWDKDNNADNTNQPYYMEISATPADFSTKTTIVDLHKYFYSPDNQEVFSFDASKLNAGVATSCNIVKITGVDSQAKANPVHCSDSSFSIDGSGNLQASNLTTGVYQINVKASEKNEQDWQTFYLNVANTNPSLNDWKNGKVATSNLVGDFPSIYVYSSQDPDKKGANAQTTWPSDYQTYGSDLQKINSTAMTTHPIKTALAEIISMTYTFSPAESSEYKISFWKLSPNSNPESQITATGVGTNRSDSDFARWIGDLVDPTKGAFASKGVGLTLNYDFDNQVKADLVGFNPEQQDIVADTIVHPIVYASQVNPSYKIDGLAMDLEAGFNQINAAVTFKKVADRLAYHGKWFNYFYFSDVFNPLLVSSFGPLGVANFSTYDVGQYRAPQSTGDQTGMVPYTADTYQGAFNIAEAAGIYSAFSTDANGGLCDQLKSGDMLPVGYCSLSLNDSISENNRRFNGNYHTVSTEQAMTDFDGKYSPILPLAASATEWNNVEMWNPDFTIPAGSEHVSGVLINNNACVGINNQFLQAHESDLNNQSSPAYGQLAKCLMADTMVGSVPVQTFSHCGTEMGSSESIPYAQCILVSNIPGKGIGDQDVKHPVSIDYAKNNLQVYASTIQHQTGYSVFALETPAAATSGAFGSATIPNKNVQEPWYIGYNYTPSTNPKDGEPYDPEYSPQASDQEWQAFATVINNYYNNK</sequence>
<evidence type="ECO:0000313" key="3">
    <source>
        <dbReference type="EMBL" id="AUR50969.1"/>
    </source>
</evidence>
<accession>A0A2I7N3E2</accession>
<proteinExistence type="predicted"/>
<keyword evidence="2" id="KW-0732">Signal</keyword>
<dbReference type="EMBL" id="CP024847">
    <property type="protein sequence ID" value="AUR50969.1"/>
    <property type="molecule type" value="Genomic_DNA"/>
</dbReference>
<reference evidence="4" key="1">
    <citation type="submission" date="2017-11" db="EMBL/GenBank/DDBJ databases">
        <authorList>
            <person name="Chan K.G."/>
            <person name="Lee L.S."/>
        </authorList>
    </citation>
    <scope>NUCLEOTIDE SEQUENCE [LARGE SCALE GENOMIC DNA]</scope>
    <source>
        <strain evidence="4">DSM 100970</strain>
    </source>
</reference>
<evidence type="ECO:0000313" key="4">
    <source>
        <dbReference type="Proteomes" id="UP000236655"/>
    </source>
</evidence>
<dbReference type="Proteomes" id="UP000236655">
    <property type="component" value="Chromosome"/>
</dbReference>
<keyword evidence="4" id="KW-1185">Reference proteome</keyword>
<evidence type="ECO:0000256" key="2">
    <source>
        <dbReference type="SAM" id="SignalP"/>
    </source>
</evidence>
<dbReference type="PROSITE" id="PS51257">
    <property type="entry name" value="PROKAR_LIPOPROTEIN"/>
    <property type="match status" value="1"/>
</dbReference>
<organism evidence="3 4">
    <name type="scientific">Aquella oligotrophica</name>
    <dbReference type="NCBI Taxonomy" id="2067065"/>
    <lineage>
        <taxon>Bacteria</taxon>
        <taxon>Pseudomonadati</taxon>
        <taxon>Pseudomonadota</taxon>
        <taxon>Betaproteobacteria</taxon>
        <taxon>Neisseriales</taxon>
        <taxon>Neisseriaceae</taxon>
        <taxon>Aquella</taxon>
    </lineage>
</organism>
<feature type="chain" id="PRO_5014344312" description="Lipoprotein" evidence="2">
    <location>
        <begin position="24"/>
        <end position="909"/>
    </location>
</feature>
<name>A0A2I7N3E2_9NEIS</name>
<dbReference type="OrthoDB" id="8481600at2"/>
<feature type="region of interest" description="Disordered" evidence="1">
    <location>
        <begin position="871"/>
        <end position="890"/>
    </location>
</feature>
<evidence type="ECO:0000256" key="1">
    <source>
        <dbReference type="SAM" id="MobiDB-lite"/>
    </source>
</evidence>
<protein>
    <recommendedName>
        <fullName evidence="5">Lipoprotein</fullName>
    </recommendedName>
</protein>
<gene>
    <name evidence="3" type="ORF">CUN60_01160</name>
</gene>
<evidence type="ECO:0008006" key="5">
    <source>
        <dbReference type="Google" id="ProtNLM"/>
    </source>
</evidence>